<dbReference type="InterPro" id="IPR011701">
    <property type="entry name" value="MFS"/>
</dbReference>
<protein>
    <recommendedName>
        <fullName evidence="4">MFS transporter</fullName>
    </recommendedName>
</protein>
<feature type="transmembrane region" description="Helical" evidence="1">
    <location>
        <begin position="358"/>
        <end position="380"/>
    </location>
</feature>
<feature type="transmembrane region" description="Helical" evidence="1">
    <location>
        <begin position="141"/>
        <end position="162"/>
    </location>
</feature>
<proteinExistence type="predicted"/>
<gene>
    <name evidence="2" type="ORF">SGFS_054490</name>
</gene>
<evidence type="ECO:0000313" key="2">
    <source>
        <dbReference type="EMBL" id="BBC34155.1"/>
    </source>
</evidence>
<keyword evidence="1" id="KW-1133">Transmembrane helix</keyword>
<dbReference type="Proteomes" id="UP001321542">
    <property type="component" value="Chromosome"/>
</dbReference>
<keyword evidence="1" id="KW-0472">Membrane</keyword>
<dbReference type="RefSeq" id="WP_434028075.1">
    <property type="nucleotide sequence ID" value="NZ_AP018448.1"/>
</dbReference>
<name>A0ABM9SC41_9ACTN</name>
<keyword evidence="3" id="KW-1185">Reference proteome</keyword>
<dbReference type="PANTHER" id="PTHR23542">
    <property type="match status" value="1"/>
</dbReference>
<feature type="transmembrane region" description="Helical" evidence="1">
    <location>
        <begin position="12"/>
        <end position="36"/>
    </location>
</feature>
<evidence type="ECO:0000313" key="3">
    <source>
        <dbReference type="Proteomes" id="UP001321542"/>
    </source>
</evidence>
<feature type="transmembrane region" description="Helical" evidence="1">
    <location>
        <begin position="101"/>
        <end position="120"/>
    </location>
</feature>
<feature type="transmembrane region" description="Helical" evidence="1">
    <location>
        <begin position="210"/>
        <end position="234"/>
    </location>
</feature>
<organism evidence="2 3">
    <name type="scientific">Streptomyces graminofaciens</name>
    <dbReference type="NCBI Taxonomy" id="68212"/>
    <lineage>
        <taxon>Bacteria</taxon>
        <taxon>Bacillati</taxon>
        <taxon>Actinomycetota</taxon>
        <taxon>Actinomycetes</taxon>
        <taxon>Kitasatosporales</taxon>
        <taxon>Streptomycetaceae</taxon>
        <taxon>Streptomyces</taxon>
    </lineage>
</organism>
<reference evidence="2 3" key="1">
    <citation type="journal article" date="2010" name="ChemBioChem">
        <title>Cloning and characterization of the biosynthetic gene cluster of 16-membered macrolide antibiotic FD-891: involvement of a dual functional cytochrome P450 monooxygenase catalyzing epoxidation and hydroxylation.</title>
        <authorList>
            <person name="Kudo F."/>
            <person name="Motegi A."/>
            <person name="Mizoue K."/>
            <person name="Eguchi T."/>
        </authorList>
    </citation>
    <scope>NUCLEOTIDE SEQUENCE [LARGE SCALE GENOMIC DNA]</scope>
    <source>
        <strain evidence="2 3">A-8890</strain>
    </source>
</reference>
<reference evidence="2 3" key="2">
    <citation type="journal article" date="2023" name="ChemBioChem">
        <title>Acyltransferase Domain Exchange between Two Independent Type I Polyketide Synthases in the Same Producer Strain of Macrolide Antibiotics.</title>
        <authorList>
            <person name="Kudo F."/>
            <person name="Kishikawa K."/>
            <person name="Tsuboi K."/>
            <person name="Kido T."/>
            <person name="Usui T."/>
            <person name="Hashimoto J."/>
            <person name="Shin-Ya K."/>
            <person name="Miyanaga A."/>
            <person name="Eguchi T."/>
        </authorList>
    </citation>
    <scope>NUCLEOTIDE SEQUENCE [LARGE SCALE GENOMIC DNA]</scope>
    <source>
        <strain evidence="2 3">A-8890</strain>
    </source>
</reference>
<feature type="transmembrane region" description="Helical" evidence="1">
    <location>
        <begin position="240"/>
        <end position="264"/>
    </location>
</feature>
<evidence type="ECO:0008006" key="4">
    <source>
        <dbReference type="Google" id="ProtNLM"/>
    </source>
</evidence>
<keyword evidence="1" id="KW-0812">Transmembrane</keyword>
<feature type="transmembrane region" description="Helical" evidence="1">
    <location>
        <begin position="42"/>
        <end position="65"/>
    </location>
</feature>
<dbReference type="Pfam" id="PF07690">
    <property type="entry name" value="MFS_1"/>
    <property type="match status" value="1"/>
</dbReference>
<dbReference type="SUPFAM" id="SSF103473">
    <property type="entry name" value="MFS general substrate transporter"/>
    <property type="match status" value="1"/>
</dbReference>
<dbReference type="PANTHER" id="PTHR23542:SF1">
    <property type="entry name" value="MAJOR FACILITATOR SUPERFAMILY (MFS) PROFILE DOMAIN-CONTAINING PROTEIN"/>
    <property type="match status" value="1"/>
</dbReference>
<dbReference type="Gene3D" id="1.20.1250.20">
    <property type="entry name" value="MFS general substrate transporter like domains"/>
    <property type="match status" value="1"/>
</dbReference>
<feature type="transmembrane region" description="Helical" evidence="1">
    <location>
        <begin position="168"/>
        <end position="189"/>
    </location>
</feature>
<dbReference type="EMBL" id="AP018448">
    <property type="protein sequence ID" value="BBC34155.1"/>
    <property type="molecule type" value="Genomic_DNA"/>
</dbReference>
<dbReference type="InterPro" id="IPR036259">
    <property type="entry name" value="MFS_trans_sf"/>
</dbReference>
<feature type="transmembrane region" description="Helical" evidence="1">
    <location>
        <begin position="77"/>
        <end position="95"/>
    </location>
</feature>
<accession>A0ABM9SC41</accession>
<evidence type="ECO:0000256" key="1">
    <source>
        <dbReference type="SAM" id="Phobius"/>
    </source>
</evidence>
<sequence length="475" mass="46847">MTYRDVASKQVLIWACTAVASRMPVAMAPLALVFLVRERPGGYTLGAALAAAYVIGEIICAPVLGMRLDPAHGRRHLAAGLVGGTVGFVGLGVLADAHPVVLAAFAFLAGAAPAAVAGGQRAMLTSLVPERAVAQALSAESMLMSGVWAVSPVAVAGLALGVAPRVPLLLAAVLMAASVAGMWLLPAGWDKGEQDGQTDRSKLRVLIRAWPVYVTGAASLTLLGLTELTLPALLEQRGIAVGWSGPMLAGLAVGAGLGAFVYGLKPWPGRLRARSVVLMCGMSVFVTLAALIPGAAGIAVALVLAGTLQSGALITRNLSLREAVPPGAVAAGYSVMYAAAGAGYAATGSLAGGLLQVVAPSTAVLAGVLVTLLLTGLGWWGEVRRDGSRAGVGLCVGLGTADDLGTAVDPGTAMDPGAAGGLGTAVDPGAAGGLGTAGDFGAAGEIGAAVDLGAGRGPGPEGAPIAGRCDSERCL</sequence>